<evidence type="ECO:0000259" key="2">
    <source>
        <dbReference type="Pfam" id="PF06911"/>
    </source>
</evidence>
<protein>
    <submittedName>
        <fullName evidence="3">Spartin</fullName>
    </submittedName>
</protein>
<dbReference type="PANTHER" id="PTHR21068:SF43">
    <property type="entry name" value="SPARTIN"/>
    <property type="match status" value="1"/>
</dbReference>
<feature type="domain" description="Senescence" evidence="2">
    <location>
        <begin position="253"/>
        <end position="446"/>
    </location>
</feature>
<dbReference type="Pfam" id="PF06911">
    <property type="entry name" value="Senescence"/>
    <property type="match status" value="1"/>
</dbReference>
<dbReference type="InterPro" id="IPR045036">
    <property type="entry name" value="Spartin-like"/>
</dbReference>
<dbReference type="AlphaFoldDB" id="A0A1D2NGQ6"/>
<feature type="compositionally biased region" description="Polar residues" evidence="1">
    <location>
        <begin position="32"/>
        <end position="55"/>
    </location>
</feature>
<dbReference type="STRING" id="48709.A0A1D2NGQ6"/>
<comment type="caution">
    <text evidence="3">The sequence shown here is derived from an EMBL/GenBank/DDBJ whole genome shotgun (WGS) entry which is preliminary data.</text>
</comment>
<evidence type="ECO:0000313" key="3">
    <source>
        <dbReference type="EMBL" id="ODN04285.1"/>
    </source>
</evidence>
<dbReference type="PANTHER" id="PTHR21068">
    <property type="entry name" value="SPARTIN"/>
    <property type="match status" value="1"/>
</dbReference>
<gene>
    <name evidence="3" type="ORF">Ocin01_02361</name>
</gene>
<feature type="region of interest" description="Disordered" evidence="1">
    <location>
        <begin position="28"/>
        <end position="55"/>
    </location>
</feature>
<reference evidence="3 4" key="1">
    <citation type="journal article" date="2016" name="Genome Biol. Evol.">
        <title>Gene Family Evolution Reflects Adaptation to Soil Environmental Stressors in the Genome of the Collembolan Orchesella cincta.</title>
        <authorList>
            <person name="Faddeeva-Vakhrusheva A."/>
            <person name="Derks M.F."/>
            <person name="Anvar S.Y."/>
            <person name="Agamennone V."/>
            <person name="Suring W."/>
            <person name="Smit S."/>
            <person name="van Straalen N.M."/>
            <person name="Roelofs D."/>
        </authorList>
    </citation>
    <scope>NUCLEOTIDE SEQUENCE [LARGE SCALE GENOMIC DNA]</scope>
    <source>
        <tissue evidence="3">Mixed pool</tissue>
    </source>
</reference>
<evidence type="ECO:0000313" key="4">
    <source>
        <dbReference type="Proteomes" id="UP000094527"/>
    </source>
</evidence>
<dbReference type="GO" id="GO:0005886">
    <property type="term" value="C:plasma membrane"/>
    <property type="evidence" value="ECO:0007669"/>
    <property type="project" value="TreeGrafter"/>
</dbReference>
<keyword evidence="4" id="KW-1185">Reference proteome</keyword>
<organism evidence="3 4">
    <name type="scientific">Orchesella cincta</name>
    <name type="common">Springtail</name>
    <name type="synonym">Podura cincta</name>
    <dbReference type="NCBI Taxonomy" id="48709"/>
    <lineage>
        <taxon>Eukaryota</taxon>
        <taxon>Metazoa</taxon>
        <taxon>Ecdysozoa</taxon>
        <taxon>Arthropoda</taxon>
        <taxon>Hexapoda</taxon>
        <taxon>Collembola</taxon>
        <taxon>Entomobryomorpha</taxon>
        <taxon>Entomobryoidea</taxon>
        <taxon>Orchesellidae</taxon>
        <taxon>Orchesellinae</taxon>
        <taxon>Orchesella</taxon>
    </lineage>
</organism>
<dbReference type="GO" id="GO:0030514">
    <property type="term" value="P:negative regulation of BMP signaling pathway"/>
    <property type="evidence" value="ECO:0007669"/>
    <property type="project" value="TreeGrafter"/>
</dbReference>
<dbReference type="Proteomes" id="UP000094527">
    <property type="component" value="Unassembled WGS sequence"/>
</dbReference>
<accession>A0A1D2NGQ6</accession>
<dbReference type="EMBL" id="LJIJ01000048">
    <property type="protein sequence ID" value="ODN04285.1"/>
    <property type="molecule type" value="Genomic_DNA"/>
</dbReference>
<evidence type="ECO:0000256" key="1">
    <source>
        <dbReference type="SAM" id="MobiDB-lite"/>
    </source>
</evidence>
<name>A0A1D2NGQ6_ORCCI</name>
<dbReference type="OMA" id="HACECTF"/>
<dbReference type="InterPro" id="IPR009686">
    <property type="entry name" value="Senescence/spartin_C"/>
</dbReference>
<dbReference type="GO" id="GO:0051301">
    <property type="term" value="P:cell division"/>
    <property type="evidence" value="ECO:0007669"/>
    <property type="project" value="TreeGrafter"/>
</dbReference>
<dbReference type="OrthoDB" id="20821at2759"/>
<sequence length="466" mass="49553">MTNLTDQQIFATLNDAEKTVKMLRELIETRQDGTNTQPPRPRSNSDGPKSPPSISSNQDLYAKYMSVSTVKFFENQGVEVFRIPDSVGLYFIVPNNRVRTAARSSVLRIVRLPDENIVESKPPAFLQVGDWVYPLMPGSMAYRSEHNYYLFPDLLASTPGSSVGVVLPKTCTPQLRKEFENIILSSIGLSEFPDKPPISFGKSTELILGAKTSVSLVRTNSGVGVYSTRQNTQAPPTAHANHGGNYGKTIGAGIKAGGQLVSRGLELGAVGTVNAISLGTNCIKSSITRQDGDCQIHPLVVNGVVCAKDITGKVVEISSSILSALASMTSNLASLTACYIKTSSGNVLNQIIESSGISQRTIDAITSELRDVGEGIVNGTVEAYAGLENAAVIMANALNSNTVEIVTHCYGPSAAQILQSAGEVVGNVTLAGIHVGHCKPTEVVCRTVRKTGLALALDECSGRTQR</sequence>
<proteinExistence type="predicted"/>